<dbReference type="EMBL" id="MU069690">
    <property type="protein sequence ID" value="KAF5835752.1"/>
    <property type="molecule type" value="Genomic_DNA"/>
</dbReference>
<accession>A0ABQ7GMC0</accession>
<proteinExistence type="predicted"/>
<keyword evidence="2" id="KW-1185">Reference proteome</keyword>
<protein>
    <recommendedName>
        <fullName evidence="3">Encoded protein</fullName>
    </recommendedName>
</protein>
<evidence type="ECO:0000313" key="2">
    <source>
        <dbReference type="Proteomes" id="UP000815325"/>
    </source>
</evidence>
<evidence type="ECO:0008006" key="3">
    <source>
        <dbReference type="Google" id="ProtNLM"/>
    </source>
</evidence>
<dbReference type="Proteomes" id="UP000815325">
    <property type="component" value="Unassembled WGS sequence"/>
</dbReference>
<name>A0ABQ7GMC0_DUNSA</name>
<reference evidence="1" key="1">
    <citation type="submission" date="2017-08" db="EMBL/GenBank/DDBJ databases">
        <authorList>
            <person name="Polle J.E."/>
            <person name="Barry K."/>
            <person name="Cushman J."/>
            <person name="Schmutz J."/>
            <person name="Tran D."/>
            <person name="Hathwaick L.T."/>
            <person name="Yim W.C."/>
            <person name="Jenkins J."/>
            <person name="Mckie-Krisberg Z.M."/>
            <person name="Prochnik S."/>
            <person name="Lindquist E."/>
            <person name="Dockter R.B."/>
            <person name="Adam C."/>
            <person name="Molina H."/>
            <person name="Bunkerborg J."/>
            <person name="Jin E."/>
            <person name="Buchheim M."/>
            <person name="Magnuson J."/>
        </authorList>
    </citation>
    <scope>NUCLEOTIDE SEQUENCE</scope>
    <source>
        <strain evidence="1">CCAP 19/18</strain>
    </source>
</reference>
<evidence type="ECO:0000313" key="1">
    <source>
        <dbReference type="EMBL" id="KAF5835752.1"/>
    </source>
</evidence>
<sequence>MLCALTPGIAGPPWPDVCGRLWLHKKCQGSQGVVRQSGCQGLQNARCLLRAVEGLHSAAFTTLTGIFCVSYKGI</sequence>
<gene>
    <name evidence="1" type="ORF">DUNSADRAFT_6933</name>
</gene>
<comment type="caution">
    <text evidence="1">The sequence shown here is derived from an EMBL/GenBank/DDBJ whole genome shotgun (WGS) entry which is preliminary data.</text>
</comment>
<organism evidence="1 2">
    <name type="scientific">Dunaliella salina</name>
    <name type="common">Green alga</name>
    <name type="synonym">Protococcus salinus</name>
    <dbReference type="NCBI Taxonomy" id="3046"/>
    <lineage>
        <taxon>Eukaryota</taxon>
        <taxon>Viridiplantae</taxon>
        <taxon>Chlorophyta</taxon>
        <taxon>core chlorophytes</taxon>
        <taxon>Chlorophyceae</taxon>
        <taxon>CS clade</taxon>
        <taxon>Chlamydomonadales</taxon>
        <taxon>Dunaliellaceae</taxon>
        <taxon>Dunaliella</taxon>
    </lineage>
</organism>